<organism evidence="3 4">
    <name type="scientific">Streptomyces kanamyceticus</name>
    <dbReference type="NCBI Taxonomy" id="1967"/>
    <lineage>
        <taxon>Bacteria</taxon>
        <taxon>Bacillati</taxon>
        <taxon>Actinomycetota</taxon>
        <taxon>Actinomycetes</taxon>
        <taxon>Kitasatosporales</taxon>
        <taxon>Streptomycetaceae</taxon>
        <taxon>Streptomyces</taxon>
    </lineage>
</organism>
<feature type="region of interest" description="Disordered" evidence="1">
    <location>
        <begin position="66"/>
        <end position="90"/>
    </location>
</feature>
<dbReference type="EMBL" id="CP023699">
    <property type="protein sequence ID" value="QEU95073.1"/>
    <property type="molecule type" value="Genomic_DNA"/>
</dbReference>
<dbReference type="OrthoDB" id="794286at2"/>
<dbReference type="AlphaFoldDB" id="A0A5J6GJ17"/>
<feature type="transmembrane region" description="Helical" evidence="2">
    <location>
        <begin position="47"/>
        <end position="68"/>
    </location>
</feature>
<proteinExistence type="predicted"/>
<dbReference type="Pfam" id="PF12098">
    <property type="entry name" value="DUF3574"/>
    <property type="match status" value="1"/>
</dbReference>
<dbReference type="Proteomes" id="UP000325529">
    <property type="component" value="Chromosome"/>
</dbReference>
<accession>A0A5J6GJ17</accession>
<evidence type="ECO:0000256" key="2">
    <source>
        <dbReference type="SAM" id="Phobius"/>
    </source>
</evidence>
<keyword evidence="2" id="KW-0812">Transmembrane</keyword>
<protein>
    <submittedName>
        <fullName evidence="3">DUF3574 domain-containing protein</fullName>
    </submittedName>
</protein>
<evidence type="ECO:0000256" key="1">
    <source>
        <dbReference type="SAM" id="MobiDB-lite"/>
    </source>
</evidence>
<sequence>MGLRRRTRGAASPNSPPHHRTPRPPNSPPKGIRPVAITLSRISRTRLAVAGAVTAVLAVGAPAAYASLDDGTQPSSSTAASTPTITRGKPFTETRLFFGTERPDGGPAVTDKQFMAFIDKEVTPGFPDGLTIQDGRGQWRDSNGKIERERSYELILLYPTPEAKKRDVQIEEIRSDYEKAFAQDSVARLDDRTRVDF</sequence>
<dbReference type="InterPro" id="IPR021957">
    <property type="entry name" value="DUF3574"/>
</dbReference>
<keyword evidence="2" id="KW-1133">Transmembrane helix</keyword>
<gene>
    <name evidence="3" type="ORF">CP970_32950</name>
</gene>
<reference evidence="3 4" key="1">
    <citation type="submission" date="2017-09" db="EMBL/GenBank/DDBJ databases">
        <authorList>
            <person name="Lee N."/>
            <person name="Cho B.-K."/>
        </authorList>
    </citation>
    <scope>NUCLEOTIDE SEQUENCE [LARGE SCALE GENOMIC DNA]</scope>
    <source>
        <strain evidence="3 4">ATCC 12853</strain>
    </source>
</reference>
<name>A0A5J6GJ17_STRKN</name>
<evidence type="ECO:0000313" key="3">
    <source>
        <dbReference type="EMBL" id="QEU95073.1"/>
    </source>
</evidence>
<evidence type="ECO:0000313" key="4">
    <source>
        <dbReference type="Proteomes" id="UP000325529"/>
    </source>
</evidence>
<keyword evidence="2" id="KW-0472">Membrane</keyword>
<keyword evidence="4" id="KW-1185">Reference proteome</keyword>
<dbReference type="KEGG" id="ska:CP970_32950"/>
<feature type="compositionally biased region" description="Low complexity" evidence="1">
    <location>
        <begin position="66"/>
        <end position="84"/>
    </location>
</feature>
<feature type="region of interest" description="Disordered" evidence="1">
    <location>
        <begin position="1"/>
        <end position="33"/>
    </location>
</feature>